<sequence length="216" mass="23538">MCIGVFGNKVGMTQIVKKNGLVFPVTVLKIKPAIITQLKTKQIDGYTAIQLGHSNSLKRKNTKINKAELGHLIKKNLPLCFSLSEYRTLSVEQYKIGQRIDTNLFNIGQLVKVTSKSIGKGFSGNQKRHQFKRGPMTHGSKNHRSPGSIGPGTTPGRVFPGKRMSGHLGAANTSISNLEILGIEHLNNLLILKGNTPGKSGTLVKIFSLKQTKNSL</sequence>
<keyword evidence="8" id="KW-0934">Plastid</keyword>
<keyword evidence="5" id="KW-0687">Ribonucleoprotein</keyword>
<dbReference type="HAMAP" id="MF_01325_B">
    <property type="entry name" value="Ribosomal_uL3_B"/>
    <property type="match status" value="1"/>
</dbReference>
<evidence type="ECO:0000256" key="7">
    <source>
        <dbReference type="SAM" id="MobiDB-lite"/>
    </source>
</evidence>
<dbReference type="NCBIfam" id="TIGR03625">
    <property type="entry name" value="L3_bact"/>
    <property type="match status" value="1"/>
</dbReference>
<protein>
    <recommendedName>
        <fullName evidence="6">Large ribosomal subunit protein uL3c</fullName>
    </recommendedName>
</protein>
<name>A0A8E5BDG0_9PHAE</name>
<feature type="region of interest" description="Disordered" evidence="7">
    <location>
        <begin position="122"/>
        <end position="165"/>
    </location>
</feature>
<dbReference type="EMBL" id="MW266087">
    <property type="protein sequence ID" value="QSV12714.1"/>
    <property type="molecule type" value="Genomic_DNA"/>
</dbReference>
<organism evidence="8">
    <name type="scientific">Phaeophyceae sp</name>
    <dbReference type="NCBI Taxonomy" id="2249243"/>
    <lineage>
        <taxon>Eukaryota</taxon>
        <taxon>Sar</taxon>
        <taxon>Stramenopiles</taxon>
        <taxon>Ochrophyta</taxon>
        <taxon>PX clade</taxon>
        <taxon>Phaeophyceae</taxon>
    </lineage>
</organism>
<dbReference type="PANTHER" id="PTHR11229">
    <property type="entry name" value="50S RIBOSOMAL PROTEIN L3"/>
    <property type="match status" value="1"/>
</dbReference>
<evidence type="ECO:0000256" key="2">
    <source>
        <dbReference type="ARBA" id="ARBA00022730"/>
    </source>
</evidence>
<dbReference type="GO" id="GO:0022625">
    <property type="term" value="C:cytosolic large ribosomal subunit"/>
    <property type="evidence" value="ECO:0007669"/>
    <property type="project" value="TreeGrafter"/>
</dbReference>
<dbReference type="GO" id="GO:0006412">
    <property type="term" value="P:translation"/>
    <property type="evidence" value="ECO:0007669"/>
    <property type="project" value="InterPro"/>
</dbReference>
<dbReference type="Pfam" id="PF00297">
    <property type="entry name" value="Ribosomal_L3"/>
    <property type="match status" value="1"/>
</dbReference>
<evidence type="ECO:0000256" key="4">
    <source>
        <dbReference type="ARBA" id="ARBA00022980"/>
    </source>
</evidence>
<evidence type="ECO:0000256" key="6">
    <source>
        <dbReference type="ARBA" id="ARBA00035213"/>
    </source>
</evidence>
<comment type="similarity">
    <text evidence="1">Belongs to the universal ribosomal protein uL3 family.</text>
</comment>
<keyword evidence="4 8" id="KW-0689">Ribosomal protein</keyword>
<dbReference type="InterPro" id="IPR000597">
    <property type="entry name" value="Ribosomal_uL3"/>
</dbReference>
<evidence type="ECO:0000313" key="8">
    <source>
        <dbReference type="EMBL" id="QSV12714.1"/>
    </source>
</evidence>
<dbReference type="GO" id="GO:0003735">
    <property type="term" value="F:structural constituent of ribosome"/>
    <property type="evidence" value="ECO:0007669"/>
    <property type="project" value="InterPro"/>
</dbReference>
<dbReference type="PANTHER" id="PTHR11229:SF16">
    <property type="entry name" value="LARGE RIBOSOMAL SUBUNIT PROTEIN UL3C"/>
    <property type="match status" value="1"/>
</dbReference>
<geneLocation type="plastid" evidence="8"/>
<dbReference type="AlphaFoldDB" id="A0A8E5BDG0"/>
<dbReference type="GO" id="GO:0019843">
    <property type="term" value="F:rRNA binding"/>
    <property type="evidence" value="ECO:0007669"/>
    <property type="project" value="UniProtKB-KW"/>
</dbReference>
<keyword evidence="2" id="KW-0699">rRNA-binding</keyword>
<evidence type="ECO:0000256" key="1">
    <source>
        <dbReference type="ARBA" id="ARBA00006540"/>
    </source>
</evidence>
<gene>
    <name evidence="8" type="primary">rpl3</name>
</gene>
<reference evidence="8" key="1">
    <citation type="journal article" date="2021" name="Eur. J. Phycol.">
        <title>High-throughput sequencing of the kelp Alaria (Phaeophyceae) reveals epi-endobiotic associations, including a likely phaeophycean parasite.</title>
        <authorList>
            <person name="Bringloe T.T."/>
            <person name="Sauermann R."/>
            <person name="Krause-Jensen D."/>
            <person name="Olesen B."/>
            <person name="Klimova A."/>
            <person name="Klochkova T.A."/>
            <person name="Verbruggen H."/>
        </authorList>
    </citation>
    <scope>NUCLEOTIDE SEQUENCE</scope>
</reference>
<proteinExistence type="inferred from homology"/>
<dbReference type="FunFam" id="2.40.30.10:FF:000065">
    <property type="entry name" value="50S ribosomal protein L3, chloroplastic"/>
    <property type="match status" value="1"/>
</dbReference>
<evidence type="ECO:0000256" key="3">
    <source>
        <dbReference type="ARBA" id="ARBA00022884"/>
    </source>
</evidence>
<feature type="compositionally biased region" description="Low complexity" evidence="7">
    <location>
        <begin position="145"/>
        <end position="156"/>
    </location>
</feature>
<evidence type="ECO:0000256" key="5">
    <source>
        <dbReference type="ARBA" id="ARBA00023274"/>
    </source>
</evidence>
<accession>A0A8E5BDG0</accession>
<dbReference type="InterPro" id="IPR019927">
    <property type="entry name" value="Ribosomal_uL3_bac/org-type"/>
</dbReference>
<keyword evidence="3" id="KW-0694">RNA-binding</keyword>